<feature type="compositionally biased region" description="Polar residues" evidence="7">
    <location>
        <begin position="913"/>
        <end position="923"/>
    </location>
</feature>
<accession>A0A8H3TTJ6</accession>
<feature type="region of interest" description="Disordered" evidence="7">
    <location>
        <begin position="1"/>
        <end position="66"/>
    </location>
</feature>
<dbReference type="InterPro" id="IPR007219">
    <property type="entry name" value="XnlR_reg_dom"/>
</dbReference>
<keyword evidence="10" id="KW-1185">Reference proteome</keyword>
<keyword evidence="5" id="KW-0862">Zinc</keyword>
<dbReference type="InterPro" id="IPR051059">
    <property type="entry name" value="VerF-like"/>
</dbReference>
<sequence length="1025" mass="111463">MDPDAASRRKSQGAGSSKRGIKRSASGSPSANARDVQRLRQNTGQPGEYHPDAESSRLPYGIPLDSSGGPMDIRSLNFPYGMPGLLSAGLVNGASGFGSGSPWDLGYNRMNPDHSLGYHVSGTGQFNPASSTSLADYQRLTQGHGAEAGDMGLQGQAGNASGSNPSPHDAMPHLDPRLSMSFDSDRAGYTDGSASHRGSLAIPGEDGKGSDFSTTQSGNDHRYSGRNGEHSYVRSSDPRLSALEAMSSAQAISSGPTQPTSALGQQDTELSPHGIEHAAALLSMAYGHVGPTRSGSLPLNDGMIDSGLQPTGVPYHADSELDGAIATRSDGIPEASDPFDDVARRVSIDHSQQSQNNAEHFPDRNIVTHTTLLNTSFNSIGNVVSPGLTMNEKPSAMTPSESWDPFACPLVPGAASPFDISALWANGMISTEDDLTESDPEGWSHLPGSVPAHNNVNAERPLLRIFSSDIHQRIGKDLDPTDRFYLPKERMLGCYSVPQWRMPSLSTLARVAKQTISQLIVHVPIVHIPTFRLSEVAPSVGFALCMVGSPWHSPIAADHQMIIKTKDNFSHVCMLDQQEWLKGMGVISPDATTCTVEEIEDTPMEQRDFEYRKKARGSQTAMMHSLIDPSNPQKSKLDEVSLGIIQALLIYATPLLLSPSAEQRAMGYVKLAYIVPMARNIKVFAPYHPHMQIYAAPQPGSTRDAESHWCEWIKQETVRRVIWMLFFYDSLSCLEMGVPPSISFDEVTCVPLPAPDSVWQARSAGDWRFALTTYRSATLEQVMRMHFQLRPGQDTHAAHRESFKEVSALVCHDFGPFGRLVMVISLLRALMQLGQAQVRAEDSAVQTWAKSFDNPDDRKLTMFEMVTRFGVALKRWRQGWDFDNFCFAPAPGSSGSTDKTSPATSVSATSSTIFPSRSGTGDSATLPAESPRSLVAEYDELHTRQHGKTLFYEEALPFYWLAQALYNILASDPSVSNTGKNDNEASTAPPPGSWNKFAGMDFKQMLQSARVFTRMGEGVKMSSGF</sequence>
<dbReference type="GO" id="GO:0005634">
    <property type="term" value="C:nucleus"/>
    <property type="evidence" value="ECO:0007669"/>
    <property type="project" value="UniProtKB-SubCell"/>
</dbReference>
<evidence type="ECO:0000313" key="10">
    <source>
        <dbReference type="Proteomes" id="UP000620104"/>
    </source>
</evidence>
<evidence type="ECO:0000256" key="1">
    <source>
        <dbReference type="ARBA" id="ARBA00004123"/>
    </source>
</evidence>
<feature type="compositionally biased region" description="Low complexity" evidence="7">
    <location>
        <begin position="900"/>
        <end position="912"/>
    </location>
</feature>
<dbReference type="Proteomes" id="UP000620104">
    <property type="component" value="Unassembled WGS sequence"/>
</dbReference>
<keyword evidence="3" id="KW-0677">Repeat</keyword>
<gene>
    <name evidence="9" type="ORF">NliqN6_3176</name>
</gene>
<dbReference type="EMBL" id="BLZA01000019">
    <property type="protein sequence ID" value="GHJ86774.1"/>
    <property type="molecule type" value="Genomic_DNA"/>
</dbReference>
<organism evidence="9 10">
    <name type="scientific">Naganishia liquefaciens</name>
    <dbReference type="NCBI Taxonomy" id="104408"/>
    <lineage>
        <taxon>Eukaryota</taxon>
        <taxon>Fungi</taxon>
        <taxon>Dikarya</taxon>
        <taxon>Basidiomycota</taxon>
        <taxon>Agaricomycotina</taxon>
        <taxon>Tremellomycetes</taxon>
        <taxon>Filobasidiales</taxon>
        <taxon>Filobasidiaceae</taxon>
        <taxon>Naganishia</taxon>
    </lineage>
</organism>
<feature type="compositionally biased region" description="Polar residues" evidence="7">
    <location>
        <begin position="156"/>
        <end position="166"/>
    </location>
</feature>
<keyword evidence="4" id="KW-0863">Zinc-finger</keyword>
<feature type="domain" description="Xylanolytic transcriptional activator regulatory" evidence="8">
    <location>
        <begin position="638"/>
        <end position="771"/>
    </location>
</feature>
<dbReference type="AlphaFoldDB" id="A0A8H3TTJ6"/>
<dbReference type="PANTHER" id="PTHR40626:SF11">
    <property type="entry name" value="ZINC FINGER PROTEIN YPR022C"/>
    <property type="match status" value="1"/>
</dbReference>
<evidence type="ECO:0000313" key="9">
    <source>
        <dbReference type="EMBL" id="GHJ86774.1"/>
    </source>
</evidence>
<dbReference type="PANTHER" id="PTHR40626">
    <property type="entry name" value="MIP31509P"/>
    <property type="match status" value="1"/>
</dbReference>
<dbReference type="GO" id="GO:0008270">
    <property type="term" value="F:zinc ion binding"/>
    <property type="evidence" value="ECO:0007669"/>
    <property type="project" value="UniProtKB-KW"/>
</dbReference>
<dbReference type="OrthoDB" id="1405595at2759"/>
<feature type="region of interest" description="Disordered" evidence="7">
    <location>
        <begin position="145"/>
        <end position="236"/>
    </location>
</feature>
<dbReference type="GO" id="GO:0006351">
    <property type="term" value="P:DNA-templated transcription"/>
    <property type="evidence" value="ECO:0007669"/>
    <property type="project" value="InterPro"/>
</dbReference>
<dbReference type="Pfam" id="PF04082">
    <property type="entry name" value="Fungal_trans"/>
    <property type="match status" value="1"/>
</dbReference>
<evidence type="ECO:0000256" key="3">
    <source>
        <dbReference type="ARBA" id="ARBA00022737"/>
    </source>
</evidence>
<proteinExistence type="predicted"/>
<keyword evidence="2" id="KW-0479">Metal-binding</keyword>
<feature type="compositionally biased region" description="Basic and acidic residues" evidence="7">
    <location>
        <begin position="219"/>
        <end position="232"/>
    </location>
</feature>
<reference evidence="9" key="1">
    <citation type="submission" date="2020-07" db="EMBL/GenBank/DDBJ databases">
        <title>Draft Genome Sequence of a Deep-Sea Yeast, Naganishia (Cryptococcus) liquefaciens strain N6.</title>
        <authorList>
            <person name="Han Y.W."/>
            <person name="Kajitani R."/>
            <person name="Morimoto H."/>
            <person name="Parhat M."/>
            <person name="Tsubouchi H."/>
            <person name="Bakenova O."/>
            <person name="Ogata M."/>
            <person name="Argunhan B."/>
            <person name="Aoki R."/>
            <person name="Kajiwara S."/>
            <person name="Itoh T."/>
            <person name="Iwasaki H."/>
        </authorList>
    </citation>
    <scope>NUCLEOTIDE SEQUENCE</scope>
    <source>
        <strain evidence="9">N6</strain>
    </source>
</reference>
<feature type="region of interest" description="Disordered" evidence="7">
    <location>
        <begin position="892"/>
        <end position="928"/>
    </location>
</feature>
<comment type="subcellular location">
    <subcellularLocation>
        <location evidence="1">Nucleus</location>
    </subcellularLocation>
</comment>
<evidence type="ECO:0000256" key="2">
    <source>
        <dbReference type="ARBA" id="ARBA00022723"/>
    </source>
</evidence>
<feature type="region of interest" description="Disordered" evidence="7">
    <location>
        <begin position="248"/>
        <end position="268"/>
    </location>
</feature>
<evidence type="ECO:0000256" key="7">
    <source>
        <dbReference type="SAM" id="MobiDB-lite"/>
    </source>
</evidence>
<dbReference type="CDD" id="cd12148">
    <property type="entry name" value="fungal_TF_MHR"/>
    <property type="match status" value="1"/>
</dbReference>
<evidence type="ECO:0000256" key="4">
    <source>
        <dbReference type="ARBA" id="ARBA00022771"/>
    </source>
</evidence>
<protein>
    <recommendedName>
        <fullName evidence="8">Xylanolytic transcriptional activator regulatory domain-containing protein</fullName>
    </recommendedName>
</protein>
<dbReference type="GO" id="GO:0000785">
    <property type="term" value="C:chromatin"/>
    <property type="evidence" value="ECO:0007669"/>
    <property type="project" value="TreeGrafter"/>
</dbReference>
<dbReference type="GO" id="GO:0000978">
    <property type="term" value="F:RNA polymerase II cis-regulatory region sequence-specific DNA binding"/>
    <property type="evidence" value="ECO:0007669"/>
    <property type="project" value="InterPro"/>
</dbReference>
<dbReference type="GO" id="GO:0000981">
    <property type="term" value="F:DNA-binding transcription factor activity, RNA polymerase II-specific"/>
    <property type="evidence" value="ECO:0007669"/>
    <property type="project" value="InterPro"/>
</dbReference>
<comment type="caution">
    <text evidence="9">The sequence shown here is derived from an EMBL/GenBank/DDBJ whole genome shotgun (WGS) entry which is preliminary data.</text>
</comment>
<keyword evidence="6" id="KW-0539">Nucleus</keyword>
<name>A0A8H3TTJ6_9TREE</name>
<evidence type="ECO:0000259" key="8">
    <source>
        <dbReference type="Pfam" id="PF04082"/>
    </source>
</evidence>
<evidence type="ECO:0000256" key="5">
    <source>
        <dbReference type="ARBA" id="ARBA00022833"/>
    </source>
</evidence>
<evidence type="ECO:0000256" key="6">
    <source>
        <dbReference type="ARBA" id="ARBA00023242"/>
    </source>
</evidence>